<dbReference type="GeneID" id="85306688"/>
<accession>A0AAJ0C7F9</accession>
<comment type="caution">
    <text evidence="1">The sequence shown here is derived from an EMBL/GenBank/DDBJ whole genome shotgun (WGS) entry which is preliminary data.</text>
</comment>
<name>A0AAJ0C7F9_9PEZI</name>
<dbReference type="RefSeq" id="XP_060286335.1">
    <property type="nucleotide sequence ID" value="XM_060423501.1"/>
</dbReference>
<dbReference type="AlphaFoldDB" id="A0AAJ0C7F9"/>
<protein>
    <submittedName>
        <fullName evidence="1">Uncharacterized protein</fullName>
    </submittedName>
</protein>
<organism evidence="1 2">
    <name type="scientific">Phialemonium atrogriseum</name>
    <dbReference type="NCBI Taxonomy" id="1093897"/>
    <lineage>
        <taxon>Eukaryota</taxon>
        <taxon>Fungi</taxon>
        <taxon>Dikarya</taxon>
        <taxon>Ascomycota</taxon>
        <taxon>Pezizomycotina</taxon>
        <taxon>Sordariomycetes</taxon>
        <taxon>Sordariomycetidae</taxon>
        <taxon>Cephalothecales</taxon>
        <taxon>Cephalothecaceae</taxon>
        <taxon>Phialemonium</taxon>
    </lineage>
</organism>
<dbReference type="EMBL" id="MU839001">
    <property type="protein sequence ID" value="KAK1770122.1"/>
    <property type="molecule type" value="Genomic_DNA"/>
</dbReference>
<proteinExistence type="predicted"/>
<keyword evidence="2" id="KW-1185">Reference proteome</keyword>
<reference evidence="1" key="1">
    <citation type="submission" date="2023-06" db="EMBL/GenBank/DDBJ databases">
        <title>Genome-scale phylogeny and comparative genomics of the fungal order Sordariales.</title>
        <authorList>
            <consortium name="Lawrence Berkeley National Laboratory"/>
            <person name="Hensen N."/>
            <person name="Bonometti L."/>
            <person name="Westerberg I."/>
            <person name="Brannstrom I.O."/>
            <person name="Guillou S."/>
            <person name="Cros-Aarteil S."/>
            <person name="Calhoun S."/>
            <person name="Haridas S."/>
            <person name="Kuo A."/>
            <person name="Mondo S."/>
            <person name="Pangilinan J."/>
            <person name="Riley R."/>
            <person name="Labutti K."/>
            <person name="Andreopoulos B."/>
            <person name="Lipzen A."/>
            <person name="Chen C."/>
            <person name="Yanf M."/>
            <person name="Daum C."/>
            <person name="Ng V."/>
            <person name="Clum A."/>
            <person name="Steindorff A."/>
            <person name="Ohm R."/>
            <person name="Martin F."/>
            <person name="Silar P."/>
            <person name="Natvig D."/>
            <person name="Lalanne C."/>
            <person name="Gautier V."/>
            <person name="Ament-Velasquez S.L."/>
            <person name="Kruys A."/>
            <person name="Hutchinson M.I."/>
            <person name="Powell A.J."/>
            <person name="Barry K."/>
            <person name="Miller A.N."/>
            <person name="Grigoriev I.V."/>
            <person name="Debuchy R."/>
            <person name="Gladieux P."/>
            <person name="Thoren M.H."/>
            <person name="Johannesson H."/>
        </authorList>
    </citation>
    <scope>NUCLEOTIDE SEQUENCE</scope>
    <source>
        <strain evidence="1">8032-3</strain>
    </source>
</reference>
<evidence type="ECO:0000313" key="2">
    <source>
        <dbReference type="Proteomes" id="UP001244011"/>
    </source>
</evidence>
<dbReference type="InterPro" id="IPR029044">
    <property type="entry name" value="Nucleotide-diphossugar_trans"/>
</dbReference>
<gene>
    <name evidence="1" type="ORF">QBC33DRAFT_312403</name>
</gene>
<sequence length="371" mass="41293">MTSTGPPPAALSSLLTVIITTSPTPSAPSTDLLSSVLLSFRQHCPGLVCCRVIVVFDTYDRIEAKARLKRGTVTAEGARNFALYRDNVKELILEEYRPDRDPDQALTQDDGVAEYGLSGDWNNVSLKISHTHDKWVTFIEPTQRLGFGLAVRSALRLTSTPYVWIHQHDWTLISDIPLQAMLQVMQASSSEAASAAAPAPPPPPVKYICLPSVRMASYAVSPHVTYFPELRRLTASLRRDFFAASGSSAEEGTTTTTIPLTPLFFWHDKPHVASVGHYLERVFPSRLAMPRGAFIEDTVGHRARGQMKGGVWARWACWLYYPDEGRRLCLRHLNGRMWRSAEYNLQKRLLQQAKGKEGGVEADEVDEADEG</sequence>
<dbReference type="Proteomes" id="UP001244011">
    <property type="component" value="Unassembled WGS sequence"/>
</dbReference>
<dbReference type="SUPFAM" id="SSF53448">
    <property type="entry name" value="Nucleotide-diphospho-sugar transferases"/>
    <property type="match status" value="1"/>
</dbReference>
<evidence type="ECO:0000313" key="1">
    <source>
        <dbReference type="EMBL" id="KAK1770122.1"/>
    </source>
</evidence>